<keyword evidence="3" id="KW-1185">Reference proteome</keyword>
<feature type="compositionally biased region" description="Polar residues" evidence="1">
    <location>
        <begin position="124"/>
        <end position="133"/>
    </location>
</feature>
<name>A0AAV9Z8H2_9AGAR</name>
<proteinExistence type="predicted"/>
<feature type="region of interest" description="Disordered" evidence="1">
    <location>
        <begin position="108"/>
        <end position="133"/>
    </location>
</feature>
<dbReference type="EMBL" id="JAWWNJ010000188">
    <property type="protein sequence ID" value="KAK6974058.1"/>
    <property type="molecule type" value="Genomic_DNA"/>
</dbReference>
<reference evidence="2 3" key="1">
    <citation type="journal article" date="2024" name="J Genomics">
        <title>Draft genome sequencing and assembly of Favolaschia claudopus CIRM-BRFM 2984 isolated from oak limbs.</title>
        <authorList>
            <person name="Navarro D."/>
            <person name="Drula E."/>
            <person name="Chaduli D."/>
            <person name="Cazenave R."/>
            <person name="Ahrendt S."/>
            <person name="Wang J."/>
            <person name="Lipzen A."/>
            <person name="Daum C."/>
            <person name="Barry K."/>
            <person name="Grigoriev I.V."/>
            <person name="Favel A."/>
            <person name="Rosso M.N."/>
            <person name="Martin F."/>
        </authorList>
    </citation>
    <scope>NUCLEOTIDE SEQUENCE [LARGE SCALE GENOMIC DNA]</scope>
    <source>
        <strain evidence="2 3">CIRM-BRFM 2984</strain>
    </source>
</reference>
<dbReference type="AlphaFoldDB" id="A0AAV9Z8H2"/>
<comment type="caution">
    <text evidence="2">The sequence shown here is derived from an EMBL/GenBank/DDBJ whole genome shotgun (WGS) entry which is preliminary data.</text>
</comment>
<evidence type="ECO:0000313" key="3">
    <source>
        <dbReference type="Proteomes" id="UP001362999"/>
    </source>
</evidence>
<dbReference type="Proteomes" id="UP001362999">
    <property type="component" value="Unassembled WGS sequence"/>
</dbReference>
<organism evidence="2 3">
    <name type="scientific">Favolaschia claudopus</name>
    <dbReference type="NCBI Taxonomy" id="2862362"/>
    <lineage>
        <taxon>Eukaryota</taxon>
        <taxon>Fungi</taxon>
        <taxon>Dikarya</taxon>
        <taxon>Basidiomycota</taxon>
        <taxon>Agaricomycotina</taxon>
        <taxon>Agaricomycetes</taxon>
        <taxon>Agaricomycetidae</taxon>
        <taxon>Agaricales</taxon>
        <taxon>Marasmiineae</taxon>
        <taxon>Mycenaceae</taxon>
        <taxon>Favolaschia</taxon>
    </lineage>
</organism>
<sequence>MRRQNPLEIQELLGICISIIADSTTNLLACSLVAHLWVNSAQSHHLLKRYSRRQNSPTAIATNSFSWIQPTRRAIPQCTRRFPHLSPATSPLGNPKCSRNCSALSTCPLANSSSSSRHNRTPEIRTSNDPAAQSQAFQRLLRIYG</sequence>
<evidence type="ECO:0000313" key="2">
    <source>
        <dbReference type="EMBL" id="KAK6974058.1"/>
    </source>
</evidence>
<protein>
    <submittedName>
        <fullName evidence="2">Uncharacterized protein</fullName>
    </submittedName>
</protein>
<accession>A0AAV9Z8H2</accession>
<evidence type="ECO:0000256" key="1">
    <source>
        <dbReference type="SAM" id="MobiDB-lite"/>
    </source>
</evidence>
<gene>
    <name evidence="2" type="ORF">R3P38DRAFT_600409</name>
</gene>